<dbReference type="InterPro" id="IPR009057">
    <property type="entry name" value="Homeodomain-like_sf"/>
</dbReference>
<dbReference type="GO" id="GO:0070187">
    <property type="term" value="C:shelterin complex"/>
    <property type="evidence" value="ECO:0007669"/>
    <property type="project" value="TreeGrafter"/>
</dbReference>
<comment type="subunit">
    <text evidence="5">Homodimer.</text>
</comment>
<evidence type="ECO:0000256" key="6">
    <source>
        <dbReference type="SAM" id="MobiDB-lite"/>
    </source>
</evidence>
<feature type="region of interest" description="Disordered" evidence="6">
    <location>
        <begin position="145"/>
        <end position="202"/>
    </location>
</feature>
<evidence type="ECO:0000256" key="2">
    <source>
        <dbReference type="ARBA" id="ARBA00022454"/>
    </source>
</evidence>
<accession>A0A9P7VBK9</accession>
<keyword evidence="10" id="KW-1185">Reference proteome</keyword>
<keyword evidence="4 5" id="KW-0539">Nucleus</keyword>
<dbReference type="GO" id="GO:0010833">
    <property type="term" value="P:telomere maintenance via telomere lengthening"/>
    <property type="evidence" value="ECO:0007669"/>
    <property type="project" value="UniProtKB-UniRule"/>
</dbReference>
<dbReference type="CDD" id="cd11655">
    <property type="entry name" value="rap1_myb-like"/>
    <property type="match status" value="2"/>
</dbReference>
<dbReference type="Gene3D" id="1.10.10.60">
    <property type="entry name" value="Homeodomain-like"/>
    <property type="match status" value="2"/>
</dbReference>
<dbReference type="GO" id="GO:0031848">
    <property type="term" value="P:protection from non-homologous end joining at telomere"/>
    <property type="evidence" value="ECO:0007669"/>
    <property type="project" value="TreeGrafter"/>
</dbReference>
<keyword evidence="9" id="KW-0238">DNA-binding</keyword>
<proteinExistence type="inferred from homology"/>
<comment type="caution">
    <text evidence="9">The sequence shown here is derived from an EMBL/GenBank/DDBJ whole genome shotgun (WGS) entry which is preliminary data.</text>
</comment>
<dbReference type="RefSeq" id="XP_043050340.1">
    <property type="nucleotide sequence ID" value="XM_043195143.1"/>
</dbReference>
<reference evidence="9" key="1">
    <citation type="submission" date="2021-03" db="EMBL/GenBank/DDBJ databases">
        <authorList>
            <person name="Palmer J.M."/>
        </authorList>
    </citation>
    <scope>NUCLEOTIDE SEQUENCE</scope>
    <source>
        <strain evidence="9">ARV_011</strain>
    </source>
</reference>
<sequence>MNLNSLTEKSLLFGDYNGRPLLFFIPYNDAQRTYYRDKLYEHGGIITETRPSVTNSIILASSNPVLDEEVPSYRLQFIDDCIAAGMILNISNYQHYAAPPATSASSITHQLNTPKTPATPSLGLSGTNNTFALLPNQYIVSQYSQLQAQQRRPSQERPSSLPQAMATQHPTTYVDSTPKSGTLPQMNQTAFQPQPPAPQFLQSNTIHGRQQNDYCSYGLQPGQFNASSSSSSRQLLGLQANELSPSSTTPILTGPTSLTKFTPEKDEFILERVREKPRERNSHKFFRLLAEYPILKEHTANSLRNRFRHQLFARLKYIYKSDERGELIRDPQTNEPVRVGLDQLPLALKNKYTAEDDMILCQEILDYNKQKNIEISNDITVPVSYFKKLHSKYPHHPTSSWRDRYRKFVQVVGCVSYMEYYSRCLALGQVPKPIDKQMMKDFNGYNYKTKHSLNDAMKKKPNLGTIVSVGNEDVNGMPIFSLHSSESGEGDTNYQHNRGNNHFENMGQPSIDNCGNLSAVEELDSRQSNSQSNNKYGFEEILDLRQNGNLEDLF</sequence>
<gene>
    <name evidence="9" type="primary">RAP1_2</name>
    <name evidence="9" type="ORF">KQ657_004474</name>
</gene>
<dbReference type="InterPro" id="IPR001357">
    <property type="entry name" value="BRCT_dom"/>
</dbReference>
<feature type="compositionally biased region" description="Polar residues" evidence="6">
    <location>
        <begin position="145"/>
        <end position="187"/>
    </location>
</feature>
<dbReference type="GeneID" id="66117848"/>
<evidence type="ECO:0000259" key="8">
    <source>
        <dbReference type="Pfam" id="PF16589"/>
    </source>
</evidence>
<evidence type="ECO:0000313" key="9">
    <source>
        <dbReference type="EMBL" id="KAG7194793.1"/>
    </source>
</evidence>
<dbReference type="EMBL" id="JAHMUF010000006">
    <property type="protein sequence ID" value="KAG7194793.1"/>
    <property type="molecule type" value="Genomic_DNA"/>
</dbReference>
<keyword evidence="2 5" id="KW-0158">Chromosome</keyword>
<name>A0A9P7VBK9_9ASCO</name>
<dbReference type="AlphaFoldDB" id="A0A9P7VBK9"/>
<organism evidence="9 10">
    <name type="scientific">Scheffersomyces spartinae</name>
    <dbReference type="NCBI Taxonomy" id="45513"/>
    <lineage>
        <taxon>Eukaryota</taxon>
        <taxon>Fungi</taxon>
        <taxon>Dikarya</taxon>
        <taxon>Ascomycota</taxon>
        <taxon>Saccharomycotina</taxon>
        <taxon>Pichiomycetes</taxon>
        <taxon>Debaryomycetaceae</taxon>
        <taxon>Scheffersomyces</taxon>
    </lineage>
</organism>
<dbReference type="Pfam" id="PF16589">
    <property type="entry name" value="BRCT_2"/>
    <property type="match status" value="1"/>
</dbReference>
<dbReference type="SUPFAM" id="SSF52113">
    <property type="entry name" value="BRCT domain"/>
    <property type="match status" value="1"/>
</dbReference>
<feature type="compositionally biased region" description="Polar residues" evidence="6">
    <location>
        <begin position="482"/>
        <end position="515"/>
    </location>
</feature>
<dbReference type="GO" id="GO:0042162">
    <property type="term" value="F:telomeric DNA binding"/>
    <property type="evidence" value="ECO:0007669"/>
    <property type="project" value="TreeGrafter"/>
</dbReference>
<dbReference type="OrthoDB" id="435460at2759"/>
<feature type="domain" description="BRCT" evidence="8">
    <location>
        <begin position="21"/>
        <end position="94"/>
    </location>
</feature>
<dbReference type="SUPFAM" id="SSF46689">
    <property type="entry name" value="Homeodomain-like"/>
    <property type="match status" value="2"/>
</dbReference>
<comment type="similarity">
    <text evidence="1 5">Belongs to the RAP1 family.</text>
</comment>
<dbReference type="Proteomes" id="UP000790833">
    <property type="component" value="Unassembled WGS sequence"/>
</dbReference>
<evidence type="ECO:0000256" key="5">
    <source>
        <dbReference type="RuleBase" id="RU367107"/>
    </source>
</evidence>
<dbReference type="PANTHER" id="PTHR16466">
    <property type="entry name" value="TELOMERE REPEAT-BINDING FACTOR 2-INTERACTING PROTEIN 1"/>
    <property type="match status" value="1"/>
</dbReference>
<dbReference type="PANTHER" id="PTHR16466:SF6">
    <property type="entry name" value="TELOMERIC REPEAT-BINDING FACTOR 2-INTERACTING PROTEIN 1"/>
    <property type="match status" value="1"/>
</dbReference>
<feature type="domain" description="Rap1 DNA-binding" evidence="7">
    <location>
        <begin position="369"/>
        <end position="436"/>
    </location>
</feature>
<feature type="region of interest" description="Disordered" evidence="6">
    <location>
        <begin position="480"/>
        <end position="515"/>
    </location>
</feature>
<comment type="subcellular location">
    <subcellularLocation>
        <location evidence="5">Nucleus</location>
    </subcellularLocation>
    <subcellularLocation>
        <location evidence="5">Chromosome</location>
        <location evidence="5">Telomere</location>
    </subcellularLocation>
</comment>
<evidence type="ECO:0000259" key="7">
    <source>
        <dbReference type="Pfam" id="PF09197"/>
    </source>
</evidence>
<protein>
    <recommendedName>
        <fullName evidence="5">DNA-binding protein RAP1</fullName>
    </recommendedName>
</protein>
<dbReference type="InterPro" id="IPR039595">
    <property type="entry name" value="TE2IP/Rap1"/>
</dbReference>
<comment type="function">
    <text evidence="5">Involved in the regulation of telomere length, clustering and has a specific role in telomere position effect (TPE).</text>
</comment>
<evidence type="ECO:0000256" key="1">
    <source>
        <dbReference type="ARBA" id="ARBA00010467"/>
    </source>
</evidence>
<dbReference type="InterPro" id="IPR015280">
    <property type="entry name" value="Rap1_DNA-bd"/>
</dbReference>
<evidence type="ECO:0000256" key="4">
    <source>
        <dbReference type="ARBA" id="ARBA00023242"/>
    </source>
</evidence>
<keyword evidence="3 5" id="KW-0779">Telomere</keyword>
<evidence type="ECO:0000256" key="3">
    <source>
        <dbReference type="ARBA" id="ARBA00022895"/>
    </source>
</evidence>
<dbReference type="InterPro" id="IPR036420">
    <property type="entry name" value="BRCT_dom_sf"/>
</dbReference>
<dbReference type="Pfam" id="PF09197">
    <property type="entry name" value="Rap1-DNA-bind"/>
    <property type="match status" value="1"/>
</dbReference>
<evidence type="ECO:0000313" key="10">
    <source>
        <dbReference type="Proteomes" id="UP000790833"/>
    </source>
</evidence>